<dbReference type="GO" id="GO:0005524">
    <property type="term" value="F:ATP binding"/>
    <property type="evidence" value="ECO:0007669"/>
    <property type="project" value="UniProtKB-UniRule"/>
</dbReference>
<evidence type="ECO:0000256" key="10">
    <source>
        <dbReference type="RuleBase" id="RU361165"/>
    </source>
</evidence>
<dbReference type="PROSITE" id="PS50011">
    <property type="entry name" value="PROTEIN_KINASE_DOM"/>
    <property type="match status" value="1"/>
</dbReference>
<dbReference type="SMART" id="SM00220">
    <property type="entry name" value="S_TKc"/>
    <property type="match status" value="1"/>
</dbReference>
<evidence type="ECO:0000313" key="13">
    <source>
        <dbReference type="Proteomes" id="UP000039865"/>
    </source>
</evidence>
<dbReference type="AlphaFoldDB" id="A0A077ZVE1"/>
<dbReference type="Proteomes" id="UP000039865">
    <property type="component" value="Unassembled WGS sequence"/>
</dbReference>
<name>A0A077ZVE1_STYLE</name>
<keyword evidence="5 8" id="KW-0067">ATP-binding</keyword>
<dbReference type="InterPro" id="IPR017441">
    <property type="entry name" value="Protein_kinase_ATP_BS"/>
</dbReference>
<dbReference type="InParanoid" id="A0A077ZVE1"/>
<keyword evidence="13" id="KW-1185">Reference proteome</keyword>
<dbReference type="Gene3D" id="3.30.200.20">
    <property type="entry name" value="Phosphorylase Kinase, domain 1"/>
    <property type="match status" value="1"/>
</dbReference>
<protein>
    <recommendedName>
        <fullName evidence="10">Mitogen-activated protein kinase</fullName>
        <ecNumber evidence="10">2.7.11.24</ecNumber>
    </recommendedName>
</protein>
<keyword evidence="3 8" id="KW-0547">Nucleotide-binding</keyword>
<feature type="binding site" evidence="8">
    <location>
        <position position="51"/>
    </location>
    <ligand>
        <name>ATP</name>
        <dbReference type="ChEBI" id="CHEBI:30616"/>
    </ligand>
</feature>
<comment type="catalytic activity">
    <reaction evidence="7">
        <text>L-seryl-[protein] + ATP = O-phospho-L-seryl-[protein] + ADP + H(+)</text>
        <dbReference type="Rhea" id="RHEA:17989"/>
        <dbReference type="Rhea" id="RHEA-COMP:9863"/>
        <dbReference type="Rhea" id="RHEA-COMP:11604"/>
        <dbReference type="ChEBI" id="CHEBI:15378"/>
        <dbReference type="ChEBI" id="CHEBI:29999"/>
        <dbReference type="ChEBI" id="CHEBI:30616"/>
        <dbReference type="ChEBI" id="CHEBI:83421"/>
        <dbReference type="ChEBI" id="CHEBI:456216"/>
        <dbReference type="EC" id="2.7.11.1"/>
    </reaction>
</comment>
<evidence type="ECO:0000259" key="11">
    <source>
        <dbReference type="PROSITE" id="PS50011"/>
    </source>
</evidence>
<dbReference type="FunCoup" id="A0A077ZVE1">
    <property type="interactions" value="44"/>
</dbReference>
<dbReference type="InterPro" id="IPR000719">
    <property type="entry name" value="Prot_kinase_dom"/>
</dbReference>
<keyword evidence="4 10" id="KW-0418">Kinase</keyword>
<evidence type="ECO:0000256" key="4">
    <source>
        <dbReference type="ARBA" id="ARBA00022777"/>
    </source>
</evidence>
<comment type="cofactor">
    <cofactor evidence="10">
        <name>Mg(2+)</name>
        <dbReference type="ChEBI" id="CHEBI:18420"/>
    </cofactor>
</comment>
<comment type="similarity">
    <text evidence="10">Belongs to the protein kinase superfamily. Ser/Thr protein kinase family. MAP kinase subfamily.</text>
</comment>
<gene>
    <name evidence="12" type="primary">Contig10109.g10799</name>
    <name evidence="12" type="ORF">STYLEM_2587</name>
</gene>
<dbReference type="PROSITE" id="PS00108">
    <property type="entry name" value="PROTEIN_KINASE_ST"/>
    <property type="match status" value="1"/>
</dbReference>
<dbReference type="OrthoDB" id="192887at2759"/>
<feature type="domain" description="Protein kinase" evidence="11">
    <location>
        <begin position="21"/>
        <end position="430"/>
    </location>
</feature>
<dbReference type="InterPro" id="IPR011009">
    <property type="entry name" value="Kinase-like_dom_sf"/>
</dbReference>
<evidence type="ECO:0000256" key="9">
    <source>
        <dbReference type="RuleBase" id="RU000304"/>
    </source>
</evidence>
<evidence type="ECO:0000256" key="8">
    <source>
        <dbReference type="PROSITE-ProRule" id="PRU10141"/>
    </source>
</evidence>
<dbReference type="InterPro" id="IPR003527">
    <property type="entry name" value="MAP_kinase_CS"/>
</dbReference>
<proteinExistence type="inferred from homology"/>
<comment type="catalytic activity">
    <reaction evidence="6">
        <text>L-threonyl-[protein] + ATP = O-phospho-L-threonyl-[protein] + ADP + H(+)</text>
        <dbReference type="Rhea" id="RHEA:46608"/>
        <dbReference type="Rhea" id="RHEA-COMP:11060"/>
        <dbReference type="Rhea" id="RHEA-COMP:11605"/>
        <dbReference type="ChEBI" id="CHEBI:15378"/>
        <dbReference type="ChEBI" id="CHEBI:30013"/>
        <dbReference type="ChEBI" id="CHEBI:30616"/>
        <dbReference type="ChEBI" id="CHEBI:61977"/>
        <dbReference type="ChEBI" id="CHEBI:456216"/>
        <dbReference type="EC" id="2.7.11.1"/>
    </reaction>
</comment>
<dbReference type="GO" id="GO:0004707">
    <property type="term" value="F:MAP kinase activity"/>
    <property type="evidence" value="ECO:0007669"/>
    <property type="project" value="UniProtKB-EC"/>
</dbReference>
<dbReference type="EC" id="2.7.11.24" evidence="10"/>
<accession>A0A077ZVE1</accession>
<dbReference type="Gene3D" id="1.10.510.10">
    <property type="entry name" value="Transferase(Phosphotransferase) domain 1"/>
    <property type="match status" value="1"/>
</dbReference>
<dbReference type="PANTHER" id="PTHR24055">
    <property type="entry name" value="MITOGEN-ACTIVATED PROTEIN KINASE"/>
    <property type="match status" value="1"/>
</dbReference>
<evidence type="ECO:0000313" key="12">
    <source>
        <dbReference type="EMBL" id="CDW73604.1"/>
    </source>
</evidence>
<dbReference type="CDD" id="cd07834">
    <property type="entry name" value="STKc_MAPK"/>
    <property type="match status" value="1"/>
</dbReference>
<keyword evidence="10" id="KW-0460">Magnesium</keyword>
<dbReference type="InterPro" id="IPR008271">
    <property type="entry name" value="Ser/Thr_kinase_AS"/>
</dbReference>
<comment type="activity regulation">
    <text evidence="10">Activated by threonine and tyrosine phosphorylation.</text>
</comment>
<keyword evidence="2 10" id="KW-0808">Transferase</keyword>
<dbReference type="FunFam" id="1.10.510.10:FF:000405">
    <property type="entry name" value="Mitogen-activated protein kinase"/>
    <property type="match status" value="1"/>
</dbReference>
<comment type="catalytic activity">
    <reaction evidence="10">
        <text>L-threonyl-[protein] + ATP = O-phospho-L-threonyl-[protein] + ADP + H(+)</text>
        <dbReference type="Rhea" id="RHEA:46608"/>
        <dbReference type="Rhea" id="RHEA-COMP:11060"/>
        <dbReference type="Rhea" id="RHEA-COMP:11605"/>
        <dbReference type="ChEBI" id="CHEBI:15378"/>
        <dbReference type="ChEBI" id="CHEBI:30013"/>
        <dbReference type="ChEBI" id="CHEBI:30616"/>
        <dbReference type="ChEBI" id="CHEBI:61977"/>
        <dbReference type="ChEBI" id="CHEBI:456216"/>
        <dbReference type="EC" id="2.7.11.24"/>
    </reaction>
</comment>
<sequence length="483" mass="55461">MKRKSLGMGGQFDDWEVGEDYECVKILGQGSYGAVCSAIHKPSGKKMAIKKMDGVFEDEVDCKRILREINLLRKLQHPYVISVFDVIEPKSHETFDTVYLVLELAESDLKKVIKSAIHLQIKHIQTVVYNLLCAVKYLHSANVIHRDLKPANVLVNEDCSVKICDFGLARSITGVESASMLLNGRKFNKDDEETKAEEAEHDVILQGTEIAKIHYKDNLNQDHEDATMNQMNELKLDELGKPKSEEEKKKEISKKLIRSKDARKNMKRELTGHVVTRWYRAPELILLEKDYGPAIDMWSVGCIFAELLGMMKESAPTYLDRKPLFPGKSCFPLSPDKHAKEERKGFPFSKNDQLAVIFEVIGSPLEEDKSFVTDQKALEYLEAFPARPKTDLHQLYPGAGDEALDLLNRILVFNPYFRITVEEALSHAFFKKVRKPEKEVNSEVQIQIEFEKEHLDRKKLRQLFLEEIQFYKTQKQNAAAHQH</sequence>
<dbReference type="OMA" id="NRDCSVK"/>
<evidence type="ECO:0000256" key="5">
    <source>
        <dbReference type="ARBA" id="ARBA00022840"/>
    </source>
</evidence>
<dbReference type="InterPro" id="IPR050117">
    <property type="entry name" value="MAPK"/>
</dbReference>
<dbReference type="PROSITE" id="PS01351">
    <property type="entry name" value="MAPK"/>
    <property type="match status" value="1"/>
</dbReference>
<dbReference type="EMBL" id="CCKQ01002507">
    <property type="protein sequence ID" value="CDW73604.1"/>
    <property type="molecule type" value="Genomic_DNA"/>
</dbReference>
<dbReference type="PROSITE" id="PS00107">
    <property type="entry name" value="PROTEIN_KINASE_ATP"/>
    <property type="match status" value="1"/>
</dbReference>
<evidence type="ECO:0000256" key="7">
    <source>
        <dbReference type="ARBA" id="ARBA00048679"/>
    </source>
</evidence>
<organism evidence="12 13">
    <name type="scientific">Stylonychia lemnae</name>
    <name type="common">Ciliate</name>
    <dbReference type="NCBI Taxonomy" id="5949"/>
    <lineage>
        <taxon>Eukaryota</taxon>
        <taxon>Sar</taxon>
        <taxon>Alveolata</taxon>
        <taxon>Ciliophora</taxon>
        <taxon>Intramacronucleata</taxon>
        <taxon>Spirotrichea</taxon>
        <taxon>Stichotrichia</taxon>
        <taxon>Sporadotrichida</taxon>
        <taxon>Oxytrichidae</taxon>
        <taxon>Stylonychinae</taxon>
        <taxon>Stylonychia</taxon>
    </lineage>
</organism>
<evidence type="ECO:0000256" key="2">
    <source>
        <dbReference type="ARBA" id="ARBA00022679"/>
    </source>
</evidence>
<evidence type="ECO:0000256" key="6">
    <source>
        <dbReference type="ARBA" id="ARBA00047899"/>
    </source>
</evidence>
<evidence type="ECO:0000256" key="1">
    <source>
        <dbReference type="ARBA" id="ARBA00022527"/>
    </source>
</evidence>
<dbReference type="FunFam" id="3.30.200.20:FF:000046">
    <property type="entry name" value="Mitogen-activated protein kinase"/>
    <property type="match status" value="1"/>
</dbReference>
<dbReference type="SUPFAM" id="SSF56112">
    <property type="entry name" value="Protein kinase-like (PK-like)"/>
    <property type="match status" value="1"/>
</dbReference>
<reference evidence="12 13" key="1">
    <citation type="submission" date="2014-06" db="EMBL/GenBank/DDBJ databases">
        <authorList>
            <person name="Swart Estienne"/>
        </authorList>
    </citation>
    <scope>NUCLEOTIDE SEQUENCE [LARGE SCALE GENOMIC DNA]</scope>
    <source>
        <strain evidence="12 13">130c</strain>
    </source>
</reference>
<dbReference type="Pfam" id="PF00069">
    <property type="entry name" value="Pkinase"/>
    <property type="match status" value="2"/>
</dbReference>
<keyword evidence="1 9" id="KW-0723">Serine/threonine-protein kinase</keyword>
<evidence type="ECO:0000256" key="3">
    <source>
        <dbReference type="ARBA" id="ARBA00022741"/>
    </source>
</evidence>
<dbReference type="GO" id="GO:0106310">
    <property type="term" value="F:protein serine kinase activity"/>
    <property type="evidence" value="ECO:0007669"/>
    <property type="project" value="RHEA"/>
</dbReference>